<organism evidence="2">
    <name type="scientific">Perkinsus marinus (strain ATCC 50983 / TXsc)</name>
    <dbReference type="NCBI Taxonomy" id="423536"/>
    <lineage>
        <taxon>Eukaryota</taxon>
        <taxon>Sar</taxon>
        <taxon>Alveolata</taxon>
        <taxon>Perkinsozoa</taxon>
        <taxon>Perkinsea</taxon>
        <taxon>Perkinsida</taxon>
        <taxon>Perkinsidae</taxon>
        <taxon>Perkinsus</taxon>
    </lineage>
</organism>
<dbReference type="InParanoid" id="C5LER3"/>
<evidence type="ECO:0000313" key="2">
    <source>
        <dbReference type="Proteomes" id="UP000007800"/>
    </source>
</evidence>
<feature type="non-terminal residue" evidence="1">
    <location>
        <position position="79"/>
    </location>
</feature>
<gene>
    <name evidence="1" type="ORF">Pmar_PMAR009338</name>
</gene>
<dbReference type="RefSeq" id="XP_002772964.1">
    <property type="nucleotide sequence ID" value="XM_002772918.1"/>
</dbReference>
<protein>
    <submittedName>
        <fullName evidence="1">Uncharacterized protein</fullName>
    </submittedName>
</protein>
<dbReference type="AlphaFoldDB" id="C5LER3"/>
<sequence>MEDNLVENLLALPGLSSADHLPLVLASELEVVLSSQVEFPIATKAQYRALHDNACMHATAPCPFSPFYLVYDLRRSLYL</sequence>
<proteinExistence type="predicted"/>
<keyword evidence="2" id="KW-1185">Reference proteome</keyword>
<dbReference type="GeneID" id="9050270"/>
<dbReference type="EMBL" id="GG681338">
    <property type="protein sequence ID" value="EER04780.1"/>
    <property type="molecule type" value="Genomic_DNA"/>
</dbReference>
<accession>C5LER3</accession>
<name>C5LER3_PERM5</name>
<dbReference type="Proteomes" id="UP000007800">
    <property type="component" value="Unassembled WGS sequence"/>
</dbReference>
<reference evidence="1 2" key="1">
    <citation type="submission" date="2008-07" db="EMBL/GenBank/DDBJ databases">
        <authorList>
            <person name="El-Sayed N."/>
            <person name="Caler E."/>
            <person name="Inman J."/>
            <person name="Amedeo P."/>
            <person name="Hass B."/>
            <person name="Wortman J."/>
        </authorList>
    </citation>
    <scope>NUCLEOTIDE SEQUENCE [LARGE SCALE GENOMIC DNA]</scope>
    <source>
        <strain evidence="2">ATCC 50983 / TXsc</strain>
    </source>
</reference>
<evidence type="ECO:0000313" key="1">
    <source>
        <dbReference type="EMBL" id="EER04780.1"/>
    </source>
</evidence>